<dbReference type="PANTHER" id="PTHR21220">
    <property type="entry name" value="DNA-DEPENDENT METALLOPROTEASE SPRTN"/>
    <property type="match status" value="1"/>
</dbReference>
<dbReference type="SMART" id="SM00731">
    <property type="entry name" value="SprT"/>
    <property type="match status" value="1"/>
</dbReference>
<dbReference type="GO" id="GO:0006974">
    <property type="term" value="P:DNA damage response"/>
    <property type="evidence" value="ECO:0007669"/>
    <property type="project" value="InterPro"/>
</dbReference>
<dbReference type="Proteomes" id="UP000276133">
    <property type="component" value="Unassembled WGS sequence"/>
</dbReference>
<comment type="caution">
    <text evidence="2">The sequence shown here is derived from an EMBL/GenBank/DDBJ whole genome shotgun (WGS) entry which is preliminary data.</text>
</comment>
<dbReference type="GO" id="GO:0003697">
    <property type="term" value="F:single-stranded DNA binding"/>
    <property type="evidence" value="ECO:0007669"/>
    <property type="project" value="InterPro"/>
</dbReference>
<reference evidence="2 3" key="1">
    <citation type="journal article" date="2018" name="Sci. Rep.">
        <title>Genomic signatures of local adaptation to the degree of environmental predictability in rotifers.</title>
        <authorList>
            <person name="Franch-Gras L."/>
            <person name="Hahn C."/>
            <person name="Garcia-Roger E.M."/>
            <person name="Carmona M.J."/>
            <person name="Serra M."/>
            <person name="Gomez A."/>
        </authorList>
    </citation>
    <scope>NUCLEOTIDE SEQUENCE [LARGE SCALE GENOMIC DNA]</scope>
    <source>
        <strain evidence="2">HYR1</strain>
    </source>
</reference>
<keyword evidence="3" id="KW-1185">Reference proteome</keyword>
<feature type="non-terminal residue" evidence="2">
    <location>
        <position position="707"/>
    </location>
</feature>
<dbReference type="STRING" id="10195.A0A3M7P9I7"/>
<evidence type="ECO:0000259" key="1">
    <source>
        <dbReference type="SMART" id="SM00731"/>
    </source>
</evidence>
<dbReference type="PANTHER" id="PTHR21220:SF0">
    <property type="entry name" value="DNA-DEPENDENT METALLOPROTEASE SPRTN"/>
    <property type="match status" value="1"/>
</dbReference>
<dbReference type="GO" id="GO:0004222">
    <property type="term" value="F:metalloendopeptidase activity"/>
    <property type="evidence" value="ECO:0007669"/>
    <property type="project" value="InterPro"/>
</dbReference>
<evidence type="ECO:0000313" key="3">
    <source>
        <dbReference type="Proteomes" id="UP000276133"/>
    </source>
</evidence>
<protein>
    <submittedName>
        <fullName evidence="2">SprT-like domain-containing Spartan</fullName>
    </submittedName>
</protein>
<dbReference type="InterPro" id="IPR044245">
    <property type="entry name" value="Spartan"/>
</dbReference>
<evidence type="ECO:0000313" key="2">
    <source>
        <dbReference type="EMBL" id="RMZ95649.1"/>
    </source>
</evidence>
<dbReference type="GO" id="GO:0005634">
    <property type="term" value="C:nucleus"/>
    <property type="evidence" value="ECO:0007669"/>
    <property type="project" value="TreeGrafter"/>
</dbReference>
<accession>A0A3M7P9I7</accession>
<dbReference type="GO" id="GO:0031593">
    <property type="term" value="F:polyubiquitin modification-dependent protein binding"/>
    <property type="evidence" value="ECO:0007669"/>
    <property type="project" value="TreeGrafter"/>
</dbReference>
<organism evidence="2 3">
    <name type="scientific">Brachionus plicatilis</name>
    <name type="common">Marine rotifer</name>
    <name type="synonym">Brachionus muelleri</name>
    <dbReference type="NCBI Taxonomy" id="10195"/>
    <lineage>
        <taxon>Eukaryota</taxon>
        <taxon>Metazoa</taxon>
        <taxon>Spiralia</taxon>
        <taxon>Gnathifera</taxon>
        <taxon>Rotifera</taxon>
        <taxon>Eurotatoria</taxon>
        <taxon>Monogononta</taxon>
        <taxon>Pseudotrocha</taxon>
        <taxon>Ploima</taxon>
        <taxon>Brachionidae</taxon>
        <taxon>Brachionus</taxon>
    </lineage>
</organism>
<dbReference type="AlphaFoldDB" id="A0A3M7P9I7"/>
<dbReference type="OrthoDB" id="5236983at2759"/>
<sequence>MTWTIEKSFDVSENTKYAFYYSPRLICSCEIRCKFRSVNGKLKRADKVGQDSGLQDDLFKTYREKNQIDLDSNQSSSYSNYQENILSNLTFYLRLLNVSDRSTCSNSWHTCSDSPVYKPFPMTQDLSHSDFDHLSLLDSVHSFLNKIDQRQLQKCLNVIFTRDPVKKIFNNFSNLNKRLFNEALKGIVCRWSDSNSNFQSEFDLEESCDGRLMWTIKLNRNTLGKETVVNILKNLIFEMALAFVNVEINKINYDFKEQNEIILKMEKSLKNLLKKISTVTALDIRVPFNTRPFVYNYCLISENTKSNNCLTRTTYKFMSYNPDDSVLIEPVGKSKSDVQYETIKCCHQADNEDMSADYAVLSRVTNHLVQSVSEDVFINSQDDVLSSTIVDHEYDLLGDCYSDKFEQSIIQNSTLIVEGGSVQNLVGAPFRRSRTGSKKPSIDLNNNDESHKLSDAKLNRWMENLNGQSKECRSVPLFGLDQTNESDDEQSRVSRVGFRVGKNNVDENVILLRNAVFSYINESLKDLINSPTKLENFRKNVVLAIEENGNSSIENFVQDMFDLFSNTVFHKIVKNVRLEWSGRLRSTAASTILDKSLDQSTGVVIRLATNLLNKLSRVDLIQILLHEMIHAFLGLAIGDFDPGHTLSFRKILNKLNCILKLDIPIEHEYAETLELAHVWQCTKCEEKRIRFYNIPPTDNQRGEHASK</sequence>
<dbReference type="Pfam" id="PF10263">
    <property type="entry name" value="SprT-like"/>
    <property type="match status" value="1"/>
</dbReference>
<dbReference type="EMBL" id="REGN01012354">
    <property type="protein sequence ID" value="RMZ95649.1"/>
    <property type="molecule type" value="Genomic_DNA"/>
</dbReference>
<feature type="domain" description="SprT-like" evidence="1">
    <location>
        <begin position="554"/>
        <end position="707"/>
    </location>
</feature>
<name>A0A3M7P9I7_BRAPC</name>
<dbReference type="InterPro" id="IPR006640">
    <property type="entry name" value="SprT-like_domain"/>
</dbReference>
<gene>
    <name evidence="2" type="ORF">BpHYR1_006843</name>
</gene>
<proteinExistence type="predicted"/>